<reference evidence="5 6" key="1">
    <citation type="journal article" date="2015" name="Nature">
        <title>rRNA introns, odd ribosomes, and small enigmatic genomes across a large radiation of phyla.</title>
        <authorList>
            <person name="Brown C.T."/>
            <person name="Hug L.A."/>
            <person name="Thomas B.C."/>
            <person name="Sharon I."/>
            <person name="Castelle C.J."/>
            <person name="Singh A."/>
            <person name="Wilkins M.J."/>
            <person name="Williams K.H."/>
            <person name="Banfield J.F."/>
        </authorList>
    </citation>
    <scope>NUCLEOTIDE SEQUENCE [LARGE SCALE GENOMIC DNA]</scope>
</reference>
<sequence>MPYIDDKAFELLLSLPPFPFTRYVRPQKAQLRLAKEAFITHGELPRFSFPRAEGCDTADYVRQLNRVSDELANIELPEAARILYEEKIAELTTRCNLVQAIQRNDDITVSALSEQLYGSPLQQARELTDEFGDVLARASHMYRHREPVNAELFTEMVRRVFAHYDFSNWRIAETSSPSVRIGRTTLNQHQPSIYIPRSLKITRSRAARLLTHEIEVHALRTENGERSALRLLSRGLAGYTRTDEGLAVFYQQKLRTPEAIDAGFWDAWATALTTELAFKDVYTTLHDAQLKLGRAIGDPDPEHRAQDAAWRLCARVYRGIHNPNQPGVGYMRDHVYRSGLSEVRRLIEASGEDVITKLFVGHANISHLGYLQELGITSARTPDMIGKKIVDEVMREHRKRAGSSKAQS</sequence>
<evidence type="ECO:0000256" key="4">
    <source>
        <dbReference type="ARBA" id="ARBA00023049"/>
    </source>
</evidence>
<protein>
    <recommendedName>
        <fullName evidence="7">DUF1704 domain-containing protein</fullName>
    </recommendedName>
</protein>
<evidence type="ECO:0000256" key="1">
    <source>
        <dbReference type="ARBA" id="ARBA00001947"/>
    </source>
</evidence>
<dbReference type="InterPro" id="IPR012548">
    <property type="entry name" value="MATCAP"/>
</dbReference>
<gene>
    <name evidence="5" type="ORF">UY72_C0017G0006</name>
</gene>
<comment type="caution">
    <text evidence="5">The sequence shown here is derived from an EMBL/GenBank/DDBJ whole genome shotgun (WGS) entry which is preliminary data.</text>
</comment>
<dbReference type="AlphaFoldDB" id="A0A0G1XG74"/>
<keyword evidence="3" id="KW-0378">Hydrolase</keyword>
<dbReference type="EMBL" id="LCRD01000017">
    <property type="protein sequence ID" value="KKW30243.1"/>
    <property type="molecule type" value="Genomic_DNA"/>
</dbReference>
<comment type="cofactor">
    <cofactor evidence="1">
        <name>Zn(2+)</name>
        <dbReference type="ChEBI" id="CHEBI:29105"/>
    </cofactor>
</comment>
<evidence type="ECO:0000313" key="5">
    <source>
        <dbReference type="EMBL" id="KKW30243.1"/>
    </source>
</evidence>
<name>A0A0G1XG74_9BACT</name>
<evidence type="ECO:0000256" key="3">
    <source>
        <dbReference type="ARBA" id="ARBA00022801"/>
    </source>
</evidence>
<evidence type="ECO:0000313" key="6">
    <source>
        <dbReference type="Proteomes" id="UP000034846"/>
    </source>
</evidence>
<dbReference type="Proteomes" id="UP000034846">
    <property type="component" value="Unassembled WGS sequence"/>
</dbReference>
<dbReference type="Pfam" id="PF08014">
    <property type="entry name" value="MATCAP"/>
    <property type="match status" value="2"/>
</dbReference>
<dbReference type="GO" id="GO:0006508">
    <property type="term" value="P:proteolysis"/>
    <property type="evidence" value="ECO:0007669"/>
    <property type="project" value="UniProtKB-KW"/>
</dbReference>
<proteinExistence type="predicted"/>
<dbReference type="PANTHER" id="PTHR31817:SF0">
    <property type="entry name" value="CHROMOSOME UNDETERMINED SCAFFOLD_67, WHOLE GENOME SHOTGUN SEQUENCE"/>
    <property type="match status" value="1"/>
</dbReference>
<evidence type="ECO:0008006" key="7">
    <source>
        <dbReference type="Google" id="ProtNLM"/>
    </source>
</evidence>
<organism evidence="5 6">
    <name type="scientific">Candidatus Uhrbacteria bacterium GW2011_GWD2_52_7</name>
    <dbReference type="NCBI Taxonomy" id="1618989"/>
    <lineage>
        <taxon>Bacteria</taxon>
        <taxon>Candidatus Uhriibacteriota</taxon>
    </lineage>
</organism>
<dbReference type="PANTHER" id="PTHR31817">
    <property type="match status" value="1"/>
</dbReference>
<dbReference type="GO" id="GO:0008237">
    <property type="term" value="F:metallopeptidase activity"/>
    <property type="evidence" value="ECO:0007669"/>
    <property type="project" value="UniProtKB-KW"/>
</dbReference>
<accession>A0A0G1XG74</accession>
<keyword evidence="2" id="KW-0645">Protease</keyword>
<keyword evidence="4" id="KW-0482">Metalloprotease</keyword>
<dbReference type="SMART" id="SM01154">
    <property type="entry name" value="DUF1704"/>
    <property type="match status" value="1"/>
</dbReference>
<evidence type="ECO:0000256" key="2">
    <source>
        <dbReference type="ARBA" id="ARBA00022670"/>
    </source>
</evidence>